<dbReference type="Pfam" id="PF03781">
    <property type="entry name" value="FGE-sulfatase"/>
    <property type="match status" value="1"/>
</dbReference>
<protein>
    <submittedName>
        <fullName evidence="7">5-histidylcysteine sulfoxide synthase</fullName>
    </submittedName>
</protein>
<dbReference type="NCBIfam" id="TIGR04344">
    <property type="entry name" value="ovoA_Nterm"/>
    <property type="match status" value="1"/>
</dbReference>
<dbReference type="InterPro" id="IPR027577">
    <property type="entry name" value="OvoA_Nterm"/>
</dbReference>
<keyword evidence="2" id="KW-0408">Iron</keyword>
<dbReference type="InterPro" id="IPR024775">
    <property type="entry name" value="DinB-like"/>
</dbReference>
<gene>
    <name evidence="7" type="primary">ovoA</name>
    <name evidence="7" type="ORF">ACFOE0_11955</name>
</gene>
<dbReference type="Pfam" id="PF12867">
    <property type="entry name" value="DinB_2"/>
    <property type="match status" value="1"/>
</dbReference>
<dbReference type="InterPro" id="IPR027625">
    <property type="entry name" value="OvoA_Cterm"/>
</dbReference>
<feature type="domain" description="Methyltransferase type 11" evidence="5">
    <location>
        <begin position="507"/>
        <end position="630"/>
    </location>
</feature>
<dbReference type="SUPFAM" id="SSF56436">
    <property type="entry name" value="C-type lectin-like"/>
    <property type="match status" value="1"/>
</dbReference>
<dbReference type="NCBIfam" id="TIGR04345">
    <property type="entry name" value="ovoA_Cterm"/>
    <property type="match status" value="1"/>
</dbReference>
<feature type="domain" description="Sulfatase-modifying factor enzyme-like" evidence="4">
    <location>
        <begin position="197"/>
        <end position="447"/>
    </location>
</feature>
<dbReference type="InterPro" id="IPR016187">
    <property type="entry name" value="CTDL_fold"/>
</dbReference>
<dbReference type="InterPro" id="IPR029063">
    <property type="entry name" value="SAM-dependent_MTases_sf"/>
</dbReference>
<sequence length="704" mass="81639">MLDYSPLNHTLWLDGQDEQQTRRELQARFNHTWQQYESLFSVLNSDEAFYLKAEPLRHPLIFYFGHTATFFVNKLKLGKYFERRINPEFESMFAIGVDEMSWDDLDENHYKWPSVQAVKEYRDQVKFEINQWLESMPLNLPITQDSPVWVILMGIEHERIHLETSSVIIRQLPLKYLKSSSAWPACKDAGEAPANKLLSVSGRTVLLGKNTEDKTYGWDNEFGQRQIKVQDFKASQYLVSNGEFLQFVNQGGYQTPRYWDSEGQAWLEYTRAEFPRFWIRKQDGIWQRNLTEEMPLPLNWPVEVNQLEAKAFCNWKAEQLQAPVRLPSEAEWHLLRQQIPGEAYDWQDPIANIALSHFASSCPVNRFEQQGFYDLVGNVWQWTETAIDGFEGFEVHPLYDDFSTPTFDGKHNLIKGGSWISTGNEAISSCRYAFRRHFYQHAGFRYVESAQSPDAGLCLNPYETDELVSQYLEFHYGKEYFNVPNFCVAGVATALEQIQLKQSARALDIGCSVGRASFELAHHFDHVDAIDFSARFISQAYDLVEQGEKRYTIPTEGELVEFKSVSLRQLEYEDIAAKIDFVQGDACNLKPRFTGYDLVYAANLIDRLNDPRRFLESITGRINSGGYLVIASPYTWLADYTPKDKWLGGIKVNGENFTTLEGLTEALIGQFELVAVREVPFVIRETRRKYQHTLSEMSIWRKRS</sequence>
<dbReference type="InterPro" id="IPR005532">
    <property type="entry name" value="SUMF_dom"/>
</dbReference>
<evidence type="ECO:0000259" key="5">
    <source>
        <dbReference type="Pfam" id="PF08241"/>
    </source>
</evidence>
<proteinExistence type="predicted"/>
<dbReference type="Pfam" id="PF08241">
    <property type="entry name" value="Methyltransf_11"/>
    <property type="match status" value="1"/>
</dbReference>
<feature type="domain" description="DinB-like" evidence="6">
    <location>
        <begin position="29"/>
        <end position="164"/>
    </location>
</feature>
<dbReference type="CDD" id="cd02440">
    <property type="entry name" value="AdoMet_MTases"/>
    <property type="match status" value="1"/>
</dbReference>
<dbReference type="EMBL" id="JBHRTD010000015">
    <property type="protein sequence ID" value="MFC3138890.1"/>
    <property type="molecule type" value="Genomic_DNA"/>
</dbReference>
<dbReference type="InterPro" id="IPR013216">
    <property type="entry name" value="Methyltransf_11"/>
</dbReference>
<evidence type="ECO:0000259" key="6">
    <source>
        <dbReference type="Pfam" id="PF12867"/>
    </source>
</evidence>
<evidence type="ECO:0000313" key="7">
    <source>
        <dbReference type="EMBL" id="MFC3138890.1"/>
    </source>
</evidence>
<dbReference type="Gene3D" id="3.90.1580.10">
    <property type="entry name" value="paralog of FGE (formylglycine-generating enzyme)"/>
    <property type="match status" value="1"/>
</dbReference>
<organism evidence="7 8">
    <name type="scientific">Shewanella submarina</name>
    <dbReference type="NCBI Taxonomy" id="2016376"/>
    <lineage>
        <taxon>Bacteria</taxon>
        <taxon>Pseudomonadati</taxon>
        <taxon>Pseudomonadota</taxon>
        <taxon>Gammaproteobacteria</taxon>
        <taxon>Alteromonadales</taxon>
        <taxon>Shewanellaceae</taxon>
        <taxon>Shewanella</taxon>
    </lineage>
</organism>
<dbReference type="InterPro" id="IPR051043">
    <property type="entry name" value="Sulfatase_Mod_Factor_Kinase"/>
</dbReference>
<dbReference type="InterPro" id="IPR042095">
    <property type="entry name" value="SUMF_sf"/>
</dbReference>
<accession>A0ABV7GF89</accession>
<evidence type="ECO:0000256" key="2">
    <source>
        <dbReference type="ARBA" id="ARBA00023004"/>
    </source>
</evidence>
<evidence type="ECO:0000259" key="4">
    <source>
        <dbReference type="Pfam" id="PF03781"/>
    </source>
</evidence>
<dbReference type="Proteomes" id="UP001595621">
    <property type="component" value="Unassembled WGS sequence"/>
</dbReference>
<dbReference type="SUPFAM" id="SSF53335">
    <property type="entry name" value="S-adenosyl-L-methionine-dependent methyltransferases"/>
    <property type="match status" value="1"/>
</dbReference>
<comment type="caution">
    <text evidence="7">The sequence shown here is derived from an EMBL/GenBank/DDBJ whole genome shotgun (WGS) entry which is preliminary data.</text>
</comment>
<dbReference type="PANTHER" id="PTHR23150">
    <property type="entry name" value="SULFATASE MODIFYING FACTOR 1, 2"/>
    <property type="match status" value="1"/>
</dbReference>
<keyword evidence="1" id="KW-0560">Oxidoreductase</keyword>
<dbReference type="RefSeq" id="WP_248936992.1">
    <property type="nucleotide sequence ID" value="NZ_JAKILF010000006.1"/>
</dbReference>
<evidence type="ECO:0000313" key="8">
    <source>
        <dbReference type="Proteomes" id="UP001595621"/>
    </source>
</evidence>
<dbReference type="Gene3D" id="3.40.50.150">
    <property type="entry name" value="Vaccinia Virus protein VP39"/>
    <property type="match status" value="1"/>
</dbReference>
<reference evidence="8" key="1">
    <citation type="journal article" date="2019" name="Int. J. Syst. Evol. Microbiol.">
        <title>The Global Catalogue of Microorganisms (GCM) 10K type strain sequencing project: providing services to taxonomists for standard genome sequencing and annotation.</title>
        <authorList>
            <consortium name="The Broad Institute Genomics Platform"/>
            <consortium name="The Broad Institute Genome Sequencing Center for Infectious Disease"/>
            <person name="Wu L."/>
            <person name="Ma J."/>
        </authorList>
    </citation>
    <scope>NUCLEOTIDE SEQUENCE [LARGE SCALE GENOMIC DNA]</scope>
    <source>
        <strain evidence="8">KCTC 52277</strain>
    </source>
</reference>
<comment type="pathway">
    <text evidence="3">Amino-acid biosynthesis; ergothioneine biosynthesis.</text>
</comment>
<dbReference type="PANTHER" id="PTHR23150:SF26">
    <property type="entry name" value="GENERIC METHYLTRANSFERASE"/>
    <property type="match status" value="1"/>
</dbReference>
<name>A0ABV7GF89_9GAMM</name>
<evidence type="ECO:0000256" key="3">
    <source>
        <dbReference type="ARBA" id="ARBA00037882"/>
    </source>
</evidence>
<evidence type="ECO:0000256" key="1">
    <source>
        <dbReference type="ARBA" id="ARBA00023002"/>
    </source>
</evidence>
<keyword evidence="8" id="KW-1185">Reference proteome</keyword>